<dbReference type="NCBIfam" id="NF000648">
    <property type="entry name" value="PRK00026.1"/>
    <property type="match status" value="1"/>
</dbReference>
<keyword evidence="7 15" id="KW-0963">Cytoplasm</keyword>
<proteinExistence type="inferred from homology"/>
<dbReference type="FunFam" id="3.40.1280.10:FF:000001">
    <property type="entry name" value="tRNA (guanine-N(1)-)-methyltransferase"/>
    <property type="match status" value="1"/>
</dbReference>
<dbReference type="InterPro" id="IPR029028">
    <property type="entry name" value="Alpha/beta_knot_MTases"/>
</dbReference>
<evidence type="ECO:0000256" key="5">
    <source>
        <dbReference type="ARBA" id="ARBA00012807"/>
    </source>
</evidence>
<dbReference type="Proteomes" id="UP001197609">
    <property type="component" value="Unassembled WGS sequence"/>
</dbReference>
<dbReference type="PIRSF" id="PIRSF000386">
    <property type="entry name" value="tRNA_mtase"/>
    <property type="match status" value="1"/>
</dbReference>
<evidence type="ECO:0000256" key="9">
    <source>
        <dbReference type="ARBA" id="ARBA00022679"/>
    </source>
</evidence>
<evidence type="ECO:0000256" key="10">
    <source>
        <dbReference type="ARBA" id="ARBA00022691"/>
    </source>
</evidence>
<evidence type="ECO:0000313" key="20">
    <source>
        <dbReference type="Proteomes" id="UP001197609"/>
    </source>
</evidence>
<dbReference type="InterPro" id="IPR023148">
    <property type="entry name" value="tRNA_m1G_MeTrfase_C_sf"/>
</dbReference>
<feature type="binding site" evidence="15 16">
    <location>
        <position position="112"/>
    </location>
    <ligand>
        <name>S-adenosyl-L-methionine</name>
        <dbReference type="ChEBI" id="CHEBI:59789"/>
    </ligand>
</feature>
<keyword evidence="11 15" id="KW-0819">tRNA processing</keyword>
<comment type="similarity">
    <text evidence="3 15 17">Belongs to the RNA methyltransferase TrmD family.</text>
</comment>
<dbReference type="GO" id="GO:0052906">
    <property type="term" value="F:tRNA (guanine(37)-N1)-methyltransferase activity"/>
    <property type="evidence" value="ECO:0007669"/>
    <property type="project" value="UniProtKB-UniRule"/>
</dbReference>
<dbReference type="NCBIfam" id="TIGR00088">
    <property type="entry name" value="trmD"/>
    <property type="match status" value="1"/>
</dbReference>
<protein>
    <recommendedName>
        <fullName evidence="6 15">tRNA (guanine-N(1)-)-methyltransferase</fullName>
        <ecNumber evidence="5 15">2.1.1.228</ecNumber>
    </recommendedName>
    <alternativeName>
        <fullName evidence="12 15">M1G-methyltransferase</fullName>
    </alternativeName>
    <alternativeName>
        <fullName evidence="13 15">tRNA [GM37] methyltransferase</fullName>
    </alternativeName>
</protein>
<dbReference type="EMBL" id="JAIOIU010000029">
    <property type="protein sequence ID" value="MBZ0158997.1"/>
    <property type="molecule type" value="Genomic_DNA"/>
</dbReference>
<evidence type="ECO:0000256" key="2">
    <source>
        <dbReference type="ARBA" id="ARBA00004496"/>
    </source>
</evidence>
<sequence>MRQYDVLTLFPGFFQGPLSESILKRAQQHGIVRIAVHDLRSYAHDRHAVVDDRPYGGGAGMVLKPEPILDAVASLRRGQEPHLVLLTPQGRPFKQAVAKELVEHQHLLLICGRYEGFDERVRALLTPDEISIGDYVLTGGELPALVLLDAVIRLIPGVLGDEDSARYDSFVDTLLDFPHYTRPQSVQGLIVPDVLLSGDHERIRRWRRKEALRATKARRPDLLQQALLSEEDLELLEEIDGEQGVG</sequence>
<evidence type="ECO:0000256" key="3">
    <source>
        <dbReference type="ARBA" id="ARBA00007630"/>
    </source>
</evidence>
<gene>
    <name evidence="15 19" type="primary">trmD</name>
    <name evidence="19" type="ORF">K8G79_02445</name>
</gene>
<keyword evidence="8 15" id="KW-0489">Methyltransferase</keyword>
<evidence type="ECO:0000256" key="8">
    <source>
        <dbReference type="ARBA" id="ARBA00022603"/>
    </source>
</evidence>
<evidence type="ECO:0000256" key="11">
    <source>
        <dbReference type="ARBA" id="ARBA00022694"/>
    </source>
</evidence>
<dbReference type="AlphaFoldDB" id="A0AAJ1EJT6"/>
<dbReference type="InterPro" id="IPR002649">
    <property type="entry name" value="tRNA_m1G_MeTrfase_TrmD"/>
</dbReference>
<evidence type="ECO:0000256" key="16">
    <source>
        <dbReference type="PIRSR" id="PIRSR000386-1"/>
    </source>
</evidence>
<evidence type="ECO:0000256" key="17">
    <source>
        <dbReference type="RuleBase" id="RU003464"/>
    </source>
</evidence>
<evidence type="ECO:0000256" key="6">
    <source>
        <dbReference type="ARBA" id="ARBA00014679"/>
    </source>
</evidence>
<evidence type="ECO:0000256" key="13">
    <source>
        <dbReference type="ARBA" id="ARBA00033392"/>
    </source>
</evidence>
<dbReference type="GO" id="GO:0005829">
    <property type="term" value="C:cytosol"/>
    <property type="evidence" value="ECO:0007669"/>
    <property type="project" value="TreeGrafter"/>
</dbReference>
<evidence type="ECO:0000313" key="19">
    <source>
        <dbReference type="EMBL" id="MBZ0158997.1"/>
    </source>
</evidence>
<dbReference type="PANTHER" id="PTHR46417">
    <property type="entry name" value="TRNA (GUANINE-N(1)-)-METHYLTRANSFERASE"/>
    <property type="match status" value="1"/>
</dbReference>
<comment type="caution">
    <text evidence="19">The sequence shown here is derived from an EMBL/GenBank/DDBJ whole genome shotgun (WGS) entry which is preliminary data.</text>
</comment>
<dbReference type="InterPro" id="IPR016009">
    <property type="entry name" value="tRNA_MeTrfase_TRMD/TRM10"/>
</dbReference>
<dbReference type="HAMAP" id="MF_00605">
    <property type="entry name" value="TrmD"/>
    <property type="match status" value="1"/>
</dbReference>
<dbReference type="PANTHER" id="PTHR46417:SF1">
    <property type="entry name" value="TRNA (GUANINE-N(1)-)-METHYLTRANSFERASE"/>
    <property type="match status" value="1"/>
</dbReference>
<keyword evidence="10 15" id="KW-0949">S-adenosyl-L-methionine</keyword>
<comment type="subunit">
    <text evidence="4 15 17">Homodimer.</text>
</comment>
<evidence type="ECO:0000256" key="7">
    <source>
        <dbReference type="ARBA" id="ARBA00022490"/>
    </source>
</evidence>
<dbReference type="Gene3D" id="1.10.1270.20">
    <property type="entry name" value="tRNA(m1g37)methyltransferase, domain 2"/>
    <property type="match status" value="1"/>
</dbReference>
<dbReference type="EC" id="2.1.1.228" evidence="5 15"/>
<comment type="function">
    <text evidence="1 15 17">Specifically methylates guanosine-37 in various tRNAs.</text>
</comment>
<evidence type="ECO:0000256" key="4">
    <source>
        <dbReference type="ARBA" id="ARBA00011738"/>
    </source>
</evidence>
<dbReference type="Pfam" id="PF01746">
    <property type="entry name" value="tRNA_m1G_MT"/>
    <property type="match status" value="1"/>
</dbReference>
<feature type="domain" description="tRNA methyltransferase TRMD/TRM10-type" evidence="18">
    <location>
        <begin position="3"/>
        <end position="225"/>
    </location>
</feature>
<evidence type="ECO:0000259" key="18">
    <source>
        <dbReference type="Pfam" id="PF01746"/>
    </source>
</evidence>
<dbReference type="CDD" id="cd18080">
    <property type="entry name" value="TrmD-like"/>
    <property type="match status" value="1"/>
</dbReference>
<reference evidence="19 20" key="1">
    <citation type="journal article" date="2021" name="bioRxiv">
        <title>Unraveling nitrogen, sulfur and carbon metabolic pathways and microbial community transcriptional responses to substrate deprivation and toxicity stresses in a bioreactor mimicking anoxic brackish coastal sediment conditions.</title>
        <authorList>
            <person name="Martins P.D."/>
            <person name="Echeveste M.J."/>
            <person name="Arshad A."/>
            <person name="Kurth J."/>
            <person name="Ouboter H."/>
            <person name="Jetten M.S.M."/>
            <person name="Welte C.U."/>
        </authorList>
    </citation>
    <scope>NUCLEOTIDE SEQUENCE [LARGE SCALE GENOMIC DNA]</scope>
    <source>
        <strain evidence="19">MAG_38</strain>
    </source>
</reference>
<evidence type="ECO:0000256" key="14">
    <source>
        <dbReference type="ARBA" id="ARBA00047783"/>
    </source>
</evidence>
<evidence type="ECO:0000256" key="1">
    <source>
        <dbReference type="ARBA" id="ARBA00002634"/>
    </source>
</evidence>
<dbReference type="Gene3D" id="3.40.1280.10">
    <property type="match status" value="1"/>
</dbReference>
<name>A0AAJ1EJT6_9BACT</name>
<evidence type="ECO:0000256" key="15">
    <source>
        <dbReference type="HAMAP-Rule" id="MF_00605"/>
    </source>
</evidence>
<organism evidence="19 20">
    <name type="scientific">Candidatus Methylomirabilis tolerans</name>
    <dbReference type="NCBI Taxonomy" id="3123416"/>
    <lineage>
        <taxon>Bacteria</taxon>
        <taxon>Candidatus Methylomirabilota</taxon>
        <taxon>Candidatus Methylomirabilia</taxon>
        <taxon>Candidatus Methylomirabilales</taxon>
        <taxon>Candidatus Methylomirabilaceae</taxon>
        <taxon>Candidatus Methylomirabilis</taxon>
    </lineage>
</organism>
<evidence type="ECO:0000256" key="12">
    <source>
        <dbReference type="ARBA" id="ARBA00029736"/>
    </source>
</evidence>
<comment type="subcellular location">
    <subcellularLocation>
        <location evidence="2 15 17">Cytoplasm</location>
    </subcellularLocation>
</comment>
<feature type="binding site" evidence="15 16">
    <location>
        <begin position="132"/>
        <end position="137"/>
    </location>
    <ligand>
        <name>S-adenosyl-L-methionine</name>
        <dbReference type="ChEBI" id="CHEBI:59789"/>
    </ligand>
</feature>
<comment type="catalytic activity">
    <reaction evidence="14 15 17">
        <text>guanosine(37) in tRNA + S-adenosyl-L-methionine = N(1)-methylguanosine(37) in tRNA + S-adenosyl-L-homocysteine + H(+)</text>
        <dbReference type="Rhea" id="RHEA:36899"/>
        <dbReference type="Rhea" id="RHEA-COMP:10145"/>
        <dbReference type="Rhea" id="RHEA-COMP:10147"/>
        <dbReference type="ChEBI" id="CHEBI:15378"/>
        <dbReference type="ChEBI" id="CHEBI:57856"/>
        <dbReference type="ChEBI" id="CHEBI:59789"/>
        <dbReference type="ChEBI" id="CHEBI:73542"/>
        <dbReference type="ChEBI" id="CHEBI:74269"/>
        <dbReference type="EC" id="2.1.1.228"/>
    </reaction>
</comment>
<accession>A0AAJ1EJT6</accession>
<dbReference type="InterPro" id="IPR029026">
    <property type="entry name" value="tRNA_m1G_MTases_N"/>
</dbReference>
<dbReference type="GO" id="GO:0002939">
    <property type="term" value="P:tRNA N1-guanine methylation"/>
    <property type="evidence" value="ECO:0007669"/>
    <property type="project" value="TreeGrafter"/>
</dbReference>
<dbReference type="FunFam" id="1.10.1270.20:FF:000001">
    <property type="entry name" value="tRNA (guanine-N(1)-)-methyltransferase"/>
    <property type="match status" value="1"/>
</dbReference>
<dbReference type="SUPFAM" id="SSF75217">
    <property type="entry name" value="alpha/beta knot"/>
    <property type="match status" value="1"/>
</dbReference>
<keyword evidence="9 15" id="KW-0808">Transferase</keyword>